<comment type="caution">
    <text evidence="3">The sequence shown here is derived from an EMBL/GenBank/DDBJ whole genome shotgun (WGS) entry which is preliminary data.</text>
</comment>
<evidence type="ECO:0000313" key="3">
    <source>
        <dbReference type="EMBL" id="KAG6527745.1"/>
    </source>
</evidence>
<dbReference type="Proteomes" id="UP000734854">
    <property type="component" value="Unassembled WGS sequence"/>
</dbReference>
<feature type="region of interest" description="Disordered" evidence="2">
    <location>
        <begin position="58"/>
        <end position="79"/>
    </location>
</feature>
<feature type="compositionally biased region" description="Polar residues" evidence="2">
    <location>
        <begin position="258"/>
        <end position="276"/>
    </location>
</feature>
<evidence type="ECO:0000313" key="4">
    <source>
        <dbReference type="Proteomes" id="UP000734854"/>
    </source>
</evidence>
<protein>
    <submittedName>
        <fullName evidence="3">Uncharacterized protein</fullName>
    </submittedName>
</protein>
<organism evidence="3 4">
    <name type="scientific">Zingiber officinale</name>
    <name type="common">Ginger</name>
    <name type="synonym">Amomum zingiber</name>
    <dbReference type="NCBI Taxonomy" id="94328"/>
    <lineage>
        <taxon>Eukaryota</taxon>
        <taxon>Viridiplantae</taxon>
        <taxon>Streptophyta</taxon>
        <taxon>Embryophyta</taxon>
        <taxon>Tracheophyta</taxon>
        <taxon>Spermatophyta</taxon>
        <taxon>Magnoliopsida</taxon>
        <taxon>Liliopsida</taxon>
        <taxon>Zingiberales</taxon>
        <taxon>Zingiberaceae</taxon>
        <taxon>Zingiber</taxon>
    </lineage>
</organism>
<evidence type="ECO:0000256" key="2">
    <source>
        <dbReference type="SAM" id="MobiDB-lite"/>
    </source>
</evidence>
<name>A0A8J5HNF5_ZINOF</name>
<evidence type="ECO:0000256" key="1">
    <source>
        <dbReference type="SAM" id="Coils"/>
    </source>
</evidence>
<dbReference type="InterPro" id="IPR004252">
    <property type="entry name" value="Probable_transposase_24"/>
</dbReference>
<proteinExistence type="predicted"/>
<sequence>MDVVEEEATRPLVVVGNVEEGDVVVKEVNGGDCVTNDGLGEGNEEPTLDDIGSIHRAHKSEGQQGRTGPTGSKGFRDSSSSSHFIVAVELERKAGPVVSKARTTLHLPRVLLLSSSSKDQQVRALSTQRRILAAVPLSQRKSRDRQFDGNLQAPILVTTCKSVLLVIWFCPMRNGINNLLTGSELEIMDSQNSSLGTKRKLFIAPGSLAGGCGKITRHLGLSGQNHVSGSIEHEPSLVNTCNNDMQCASEQVDHVEDSQAQMESSQDKSSTQQNLNKRGKNKCGIVCKLKNGEKLLINFYMGRAVGLNHQAFTRHLGIIVRDGNICPIRVLAWNKIGEDAKNHMWAAVTDKFKNDDIELYRETTLKHMQQLWKNWRCEMNSKFVKRCKTRQEALQNVPKGMDKQDWEWLVKEYFLSESFQKMSKTNTQNRSLKSMPHRTGSKPFRQLAYEMGGKDEQPPDFASMFFETRKKGDHIVDLDAMEKYDEICEVDREDSSLSNIQLVEKCFGPQRHDHVFGHGGEVRPKDVRGPIASKQELHQENVTLREKMNNMESEFKAFKELMLKNLPPNVQVTASTSNTIEGAQAIGEEQ</sequence>
<accession>A0A8J5HNF5</accession>
<dbReference type="Pfam" id="PF03004">
    <property type="entry name" value="Transposase_24"/>
    <property type="match status" value="1"/>
</dbReference>
<dbReference type="AlphaFoldDB" id="A0A8J5HNF5"/>
<feature type="region of interest" description="Disordered" evidence="2">
    <location>
        <begin position="252"/>
        <end position="277"/>
    </location>
</feature>
<dbReference type="PANTHER" id="PTHR33499:SF40">
    <property type="entry name" value="TRANSPOSASE-ASSOCIATED DOMAIN-CONTAINING PROTEIN"/>
    <property type="match status" value="1"/>
</dbReference>
<feature type="coiled-coil region" evidence="1">
    <location>
        <begin position="534"/>
        <end position="561"/>
    </location>
</feature>
<keyword evidence="1" id="KW-0175">Coiled coil</keyword>
<dbReference type="PANTHER" id="PTHR33499">
    <property type="entry name" value="OS12G0282400 PROTEIN-RELATED"/>
    <property type="match status" value="1"/>
</dbReference>
<gene>
    <name evidence="3" type="ORF">ZIOFF_009871</name>
</gene>
<dbReference type="EMBL" id="JACMSC010000003">
    <property type="protein sequence ID" value="KAG6527745.1"/>
    <property type="molecule type" value="Genomic_DNA"/>
</dbReference>
<reference evidence="3 4" key="1">
    <citation type="submission" date="2020-08" db="EMBL/GenBank/DDBJ databases">
        <title>Plant Genome Project.</title>
        <authorList>
            <person name="Zhang R.-G."/>
        </authorList>
    </citation>
    <scope>NUCLEOTIDE SEQUENCE [LARGE SCALE GENOMIC DNA]</scope>
    <source>
        <tissue evidence="3">Rhizome</tissue>
    </source>
</reference>
<keyword evidence="4" id="KW-1185">Reference proteome</keyword>